<sequence length="57" mass="6515">MSNREESIQSAIRDYHNGVFKSQKAAAAAYGVSRSTLRHRLAGRVQRVIAHRHEQRL</sequence>
<dbReference type="EMBL" id="KI968912">
    <property type="protein sequence ID" value="EUN20671.1"/>
    <property type="molecule type" value="Genomic_DNA"/>
</dbReference>
<dbReference type="Gene3D" id="1.10.10.60">
    <property type="entry name" value="Homeodomain-like"/>
    <property type="match status" value="1"/>
</dbReference>
<keyword evidence="3" id="KW-1185">Reference proteome</keyword>
<accession>W7DXE0</accession>
<dbReference type="RefSeq" id="XP_014550245.1">
    <property type="nucleotide sequence ID" value="XM_014694759.1"/>
</dbReference>
<dbReference type="HOGENOM" id="CLU_3001901_0_0_1"/>
<dbReference type="InterPro" id="IPR007889">
    <property type="entry name" value="HTH_Psq"/>
</dbReference>
<dbReference type="GeneID" id="26257775"/>
<dbReference type="AlphaFoldDB" id="W7DXE0"/>
<feature type="non-terminal residue" evidence="2">
    <location>
        <position position="57"/>
    </location>
</feature>
<name>W7DXE0_BIPV3</name>
<evidence type="ECO:0000313" key="2">
    <source>
        <dbReference type="EMBL" id="EUN20671.1"/>
    </source>
</evidence>
<proteinExistence type="predicted"/>
<organism evidence="2 3">
    <name type="scientific">Bipolaris victoriae (strain FI3)</name>
    <name type="common">Victoria blight of oats agent</name>
    <name type="synonym">Cochliobolus victoriae</name>
    <dbReference type="NCBI Taxonomy" id="930091"/>
    <lineage>
        <taxon>Eukaryota</taxon>
        <taxon>Fungi</taxon>
        <taxon>Dikarya</taxon>
        <taxon>Ascomycota</taxon>
        <taxon>Pezizomycotina</taxon>
        <taxon>Dothideomycetes</taxon>
        <taxon>Pleosporomycetidae</taxon>
        <taxon>Pleosporales</taxon>
        <taxon>Pleosporineae</taxon>
        <taxon>Pleosporaceae</taxon>
        <taxon>Bipolaris</taxon>
    </lineage>
</organism>
<evidence type="ECO:0000313" key="3">
    <source>
        <dbReference type="Proteomes" id="UP000054337"/>
    </source>
</evidence>
<feature type="domain" description="HTH psq-type" evidence="1">
    <location>
        <begin position="5"/>
        <end position="46"/>
    </location>
</feature>
<gene>
    <name evidence="2" type="ORF">COCVIDRAFT_68479</name>
</gene>
<reference evidence="2 3" key="1">
    <citation type="journal article" date="2013" name="PLoS Genet.">
        <title>Comparative genome structure, secondary metabolite, and effector coding capacity across Cochliobolus pathogens.</title>
        <authorList>
            <person name="Condon B.J."/>
            <person name="Leng Y."/>
            <person name="Wu D."/>
            <person name="Bushley K.E."/>
            <person name="Ohm R.A."/>
            <person name="Otillar R."/>
            <person name="Martin J."/>
            <person name="Schackwitz W."/>
            <person name="Grimwood J."/>
            <person name="MohdZainudin N."/>
            <person name="Xue C."/>
            <person name="Wang R."/>
            <person name="Manning V.A."/>
            <person name="Dhillon B."/>
            <person name="Tu Z.J."/>
            <person name="Steffenson B.J."/>
            <person name="Salamov A."/>
            <person name="Sun H."/>
            <person name="Lowry S."/>
            <person name="LaButti K."/>
            <person name="Han J."/>
            <person name="Copeland A."/>
            <person name="Lindquist E."/>
            <person name="Barry K."/>
            <person name="Schmutz J."/>
            <person name="Baker S.E."/>
            <person name="Ciuffetti L.M."/>
            <person name="Grigoriev I.V."/>
            <person name="Zhong S."/>
            <person name="Turgeon B.G."/>
        </authorList>
    </citation>
    <scope>NUCLEOTIDE SEQUENCE [LARGE SCALE GENOMIC DNA]</scope>
    <source>
        <strain evidence="2 3">FI3</strain>
    </source>
</reference>
<evidence type="ECO:0000259" key="1">
    <source>
        <dbReference type="Pfam" id="PF05225"/>
    </source>
</evidence>
<protein>
    <recommendedName>
        <fullName evidence="1">HTH psq-type domain-containing protein</fullName>
    </recommendedName>
</protein>
<dbReference type="InterPro" id="IPR009057">
    <property type="entry name" value="Homeodomain-like_sf"/>
</dbReference>
<dbReference type="SUPFAM" id="SSF46689">
    <property type="entry name" value="Homeodomain-like"/>
    <property type="match status" value="1"/>
</dbReference>
<dbReference type="Proteomes" id="UP000054337">
    <property type="component" value="Unassembled WGS sequence"/>
</dbReference>
<dbReference type="GO" id="GO:0003677">
    <property type="term" value="F:DNA binding"/>
    <property type="evidence" value="ECO:0007669"/>
    <property type="project" value="InterPro"/>
</dbReference>
<dbReference type="Pfam" id="PF05225">
    <property type="entry name" value="HTH_psq"/>
    <property type="match status" value="1"/>
</dbReference>